<accession>A0A540M4C3</accession>
<gene>
    <name evidence="3" type="ORF">C1H46_020805</name>
</gene>
<protein>
    <recommendedName>
        <fullName evidence="2">BEACH domain-containing protein</fullName>
    </recommendedName>
</protein>
<feature type="domain" description="BEACH" evidence="2">
    <location>
        <begin position="1"/>
        <end position="32"/>
    </location>
</feature>
<keyword evidence="4" id="KW-1185">Reference proteome</keyword>
<dbReference type="InterPro" id="IPR046851">
    <property type="entry name" value="NBCH_WD40"/>
</dbReference>
<dbReference type="InterPro" id="IPR050865">
    <property type="entry name" value="BEACH_Domain"/>
</dbReference>
<dbReference type="InterPro" id="IPR000409">
    <property type="entry name" value="BEACH_dom"/>
</dbReference>
<dbReference type="Proteomes" id="UP000315295">
    <property type="component" value="Unassembled WGS sequence"/>
</dbReference>
<proteinExistence type="predicted"/>
<dbReference type="EMBL" id="VIEB01000363">
    <property type="protein sequence ID" value="TQD93597.1"/>
    <property type="molecule type" value="Genomic_DNA"/>
</dbReference>
<feature type="compositionally biased region" description="Low complexity" evidence="1">
    <location>
        <begin position="388"/>
        <end position="399"/>
    </location>
</feature>
<comment type="caution">
    <text evidence="3">The sequence shown here is derived from an EMBL/GenBank/DDBJ whole genome shotgun (WGS) entry which is preliminary data.</text>
</comment>
<dbReference type="STRING" id="106549.A0A540M4C3"/>
<dbReference type="SUPFAM" id="SSF81837">
    <property type="entry name" value="BEACH domain"/>
    <property type="match status" value="1"/>
</dbReference>
<sequence length="399" mass="44753">MEDDLQRSAIEDQIANFGQTPIQIFRKKHPRRGPPIPIAHPLRFAPGSINLTSIVCSTSHTRSAALYVRTMDSNVVLVSQGLTLSVKMWLTTSLQSGGNFTFSSSQDPSFGIGSDILSPRKFGSPSAENVELGAQCFATMQTPSENFLISCGNWENSFQVISLNDGRMVGDEAKYTKSLDTDRQRQLCELQLRMDENSSSESNTRKAFEDEIQSSLASILALDDSRRAAFQLTHEEEQQNVAEKWIHMFRALIDERGPWSANPFPNSAVRHWKLDKIEDAWRRRQKLRQNYHFDEKLCHPSSSVPSNDIAPPVNESKCGFVGHIPEQMKRFLLKGVWKITDDGSSESNEIDNELGGQKPTLPKDTSDSQCSELSKDSGDWMQERKDSSSSSLETETSEV</sequence>
<evidence type="ECO:0000259" key="2">
    <source>
        <dbReference type="PROSITE" id="PS50197"/>
    </source>
</evidence>
<dbReference type="PANTHER" id="PTHR13743:SF112">
    <property type="entry name" value="BEACH DOMAIN-CONTAINING PROTEIN"/>
    <property type="match status" value="1"/>
</dbReference>
<feature type="compositionally biased region" description="Basic and acidic residues" evidence="1">
    <location>
        <begin position="373"/>
        <end position="387"/>
    </location>
</feature>
<dbReference type="AlphaFoldDB" id="A0A540M4C3"/>
<dbReference type="Pfam" id="PF20426">
    <property type="entry name" value="NBCH_WD40"/>
    <property type="match status" value="1"/>
</dbReference>
<evidence type="ECO:0000256" key="1">
    <source>
        <dbReference type="SAM" id="MobiDB-lite"/>
    </source>
</evidence>
<dbReference type="PROSITE" id="PS50197">
    <property type="entry name" value="BEACH"/>
    <property type="match status" value="1"/>
</dbReference>
<dbReference type="PANTHER" id="PTHR13743">
    <property type="entry name" value="BEIGE/BEACH-RELATED"/>
    <property type="match status" value="1"/>
</dbReference>
<dbReference type="Gene3D" id="1.10.1540.10">
    <property type="entry name" value="BEACH domain"/>
    <property type="match status" value="1"/>
</dbReference>
<evidence type="ECO:0000313" key="3">
    <source>
        <dbReference type="EMBL" id="TQD93597.1"/>
    </source>
</evidence>
<dbReference type="Pfam" id="PF16057">
    <property type="entry name" value="DUF4800"/>
    <property type="match status" value="1"/>
</dbReference>
<name>A0A540M4C3_MALBA</name>
<dbReference type="InterPro" id="IPR036372">
    <property type="entry name" value="BEACH_dom_sf"/>
</dbReference>
<organism evidence="3 4">
    <name type="scientific">Malus baccata</name>
    <name type="common">Siberian crab apple</name>
    <name type="synonym">Pyrus baccata</name>
    <dbReference type="NCBI Taxonomy" id="106549"/>
    <lineage>
        <taxon>Eukaryota</taxon>
        <taxon>Viridiplantae</taxon>
        <taxon>Streptophyta</taxon>
        <taxon>Embryophyta</taxon>
        <taxon>Tracheophyta</taxon>
        <taxon>Spermatophyta</taxon>
        <taxon>Magnoliopsida</taxon>
        <taxon>eudicotyledons</taxon>
        <taxon>Gunneridae</taxon>
        <taxon>Pentapetalae</taxon>
        <taxon>rosids</taxon>
        <taxon>fabids</taxon>
        <taxon>Rosales</taxon>
        <taxon>Rosaceae</taxon>
        <taxon>Amygdaloideae</taxon>
        <taxon>Maleae</taxon>
        <taxon>Malus</taxon>
    </lineage>
</organism>
<feature type="region of interest" description="Disordered" evidence="1">
    <location>
        <begin position="344"/>
        <end position="399"/>
    </location>
</feature>
<evidence type="ECO:0000313" key="4">
    <source>
        <dbReference type="Proteomes" id="UP000315295"/>
    </source>
</evidence>
<reference evidence="3 4" key="1">
    <citation type="journal article" date="2019" name="G3 (Bethesda)">
        <title>Sequencing of a Wild Apple (Malus baccata) Genome Unravels the Differences Between Cultivated and Wild Apple Species Regarding Disease Resistance and Cold Tolerance.</title>
        <authorList>
            <person name="Chen X."/>
        </authorList>
    </citation>
    <scope>NUCLEOTIDE SEQUENCE [LARGE SCALE GENOMIC DNA]</scope>
    <source>
        <strain evidence="4">cv. Shandingzi</strain>
        <tissue evidence="3">Leaves</tissue>
    </source>
</reference>